<gene>
    <name evidence="1" type="ORF">OBE_00582</name>
</gene>
<reference evidence="1" key="1">
    <citation type="journal article" date="2013" name="Environ. Microbiol.">
        <title>Microbiota from the distal guts of lean and obese adolescents exhibit partial functional redundancy besides clear differences in community structure.</title>
        <authorList>
            <person name="Ferrer M."/>
            <person name="Ruiz A."/>
            <person name="Lanza F."/>
            <person name="Haange S.B."/>
            <person name="Oberbach A."/>
            <person name="Till H."/>
            <person name="Bargiela R."/>
            <person name="Campoy C."/>
            <person name="Segura M.T."/>
            <person name="Richter M."/>
            <person name="von Bergen M."/>
            <person name="Seifert J."/>
            <person name="Suarez A."/>
        </authorList>
    </citation>
    <scope>NUCLEOTIDE SEQUENCE</scope>
</reference>
<proteinExistence type="predicted"/>
<sequence length="62" mass="6772">MAASSPSRSRDAVTSFALINVWVVRTPIRQRQDIPDRDANELKAATPGAAPRKAFETFMAAI</sequence>
<evidence type="ECO:0000313" key="1">
    <source>
        <dbReference type="EMBL" id="EKC76980.1"/>
    </source>
</evidence>
<dbReference type="AlphaFoldDB" id="K1UFI7"/>
<organism evidence="1">
    <name type="scientific">human gut metagenome</name>
    <dbReference type="NCBI Taxonomy" id="408170"/>
    <lineage>
        <taxon>unclassified sequences</taxon>
        <taxon>metagenomes</taxon>
        <taxon>organismal metagenomes</taxon>
    </lineage>
</organism>
<protein>
    <submittedName>
        <fullName evidence="1">Uncharacterized protein</fullName>
    </submittedName>
</protein>
<accession>K1UFI7</accession>
<dbReference type="EMBL" id="AJWZ01000401">
    <property type="protein sequence ID" value="EKC76980.1"/>
    <property type="molecule type" value="Genomic_DNA"/>
</dbReference>
<name>K1UFI7_9ZZZZ</name>
<comment type="caution">
    <text evidence="1">The sequence shown here is derived from an EMBL/GenBank/DDBJ whole genome shotgun (WGS) entry which is preliminary data.</text>
</comment>